<proteinExistence type="predicted"/>
<accession>A0ACC0B677</accession>
<name>A0ACC0B677_CATRO</name>
<dbReference type="EMBL" id="CM044704">
    <property type="protein sequence ID" value="KAI5668162.1"/>
    <property type="molecule type" value="Genomic_DNA"/>
</dbReference>
<evidence type="ECO:0000313" key="2">
    <source>
        <dbReference type="Proteomes" id="UP001060085"/>
    </source>
</evidence>
<keyword evidence="2" id="KW-1185">Reference proteome</keyword>
<organism evidence="1 2">
    <name type="scientific">Catharanthus roseus</name>
    <name type="common">Madagascar periwinkle</name>
    <name type="synonym">Vinca rosea</name>
    <dbReference type="NCBI Taxonomy" id="4058"/>
    <lineage>
        <taxon>Eukaryota</taxon>
        <taxon>Viridiplantae</taxon>
        <taxon>Streptophyta</taxon>
        <taxon>Embryophyta</taxon>
        <taxon>Tracheophyta</taxon>
        <taxon>Spermatophyta</taxon>
        <taxon>Magnoliopsida</taxon>
        <taxon>eudicotyledons</taxon>
        <taxon>Gunneridae</taxon>
        <taxon>Pentapetalae</taxon>
        <taxon>asterids</taxon>
        <taxon>lamiids</taxon>
        <taxon>Gentianales</taxon>
        <taxon>Apocynaceae</taxon>
        <taxon>Rauvolfioideae</taxon>
        <taxon>Vinceae</taxon>
        <taxon>Catharanthinae</taxon>
        <taxon>Catharanthus</taxon>
    </lineage>
</organism>
<evidence type="ECO:0000313" key="1">
    <source>
        <dbReference type="EMBL" id="KAI5668162.1"/>
    </source>
</evidence>
<dbReference type="Proteomes" id="UP001060085">
    <property type="component" value="Linkage Group LG04"/>
</dbReference>
<reference evidence="2" key="1">
    <citation type="journal article" date="2023" name="Nat. Plants">
        <title>Single-cell RNA sequencing provides a high-resolution roadmap for understanding the multicellular compartmentation of specialized metabolism.</title>
        <authorList>
            <person name="Sun S."/>
            <person name="Shen X."/>
            <person name="Li Y."/>
            <person name="Li Y."/>
            <person name="Wang S."/>
            <person name="Li R."/>
            <person name="Zhang H."/>
            <person name="Shen G."/>
            <person name="Guo B."/>
            <person name="Wei J."/>
            <person name="Xu J."/>
            <person name="St-Pierre B."/>
            <person name="Chen S."/>
            <person name="Sun C."/>
        </authorList>
    </citation>
    <scope>NUCLEOTIDE SEQUENCE [LARGE SCALE GENOMIC DNA]</scope>
</reference>
<comment type="caution">
    <text evidence="1">The sequence shown here is derived from an EMBL/GenBank/DDBJ whole genome shotgun (WGS) entry which is preliminary data.</text>
</comment>
<sequence>MHQVPLLAFTSSPGKDACIPLRQLLLPLAGHSDEFLVLRNREVNETKLRRGTIRDTVIRKDFPPLMNRLLMIRDAILEAEGTVDGATACISARASGSTFRTADAYTFSAHHGQKLSWTKIVWNVTFSPKFSFILWLAVLERLPTLDRLTFLDIDRTCKLYNQQEQSLSNLFFTCSITDDIWKSIKEWAGLRRRRMATIRNCLLRLKWDCRGTSWICNFRKLSFAATLYYIWECRNKVAFEQYSINRNHIISKIKIQD</sequence>
<protein>
    <submittedName>
        <fullName evidence="1">Uncharacterized protein</fullName>
    </submittedName>
</protein>
<gene>
    <name evidence="1" type="ORF">M9H77_18015</name>
</gene>